<dbReference type="InterPro" id="IPR016161">
    <property type="entry name" value="Ald_DH/histidinol_DH"/>
</dbReference>
<organism evidence="3 4">
    <name type="scientific">Verticillium longisporum</name>
    <name type="common">Verticillium dahliae var. longisporum</name>
    <dbReference type="NCBI Taxonomy" id="100787"/>
    <lineage>
        <taxon>Eukaryota</taxon>
        <taxon>Fungi</taxon>
        <taxon>Dikarya</taxon>
        <taxon>Ascomycota</taxon>
        <taxon>Pezizomycotina</taxon>
        <taxon>Sordariomycetes</taxon>
        <taxon>Hypocreomycetidae</taxon>
        <taxon>Glomerellales</taxon>
        <taxon>Plectosphaerellaceae</taxon>
        <taxon>Verticillium</taxon>
    </lineage>
</organism>
<dbReference type="Gene3D" id="3.40.605.10">
    <property type="entry name" value="Aldehyde Dehydrogenase, Chain A, domain 1"/>
    <property type="match status" value="1"/>
</dbReference>
<sequence length="483" mass="52578">MSSKAFSSIRSAAIDGRAWNPFFKKTQLKKLHEALVARASNIKAAMEKDTGNTRFEIATEYWLALRCLAQVYDSIDTDTELKLEYRIANSKDASDARDPVGIVVIEPLAHTFLYSLLSALAPALGAGNCVIVQMGRSMLATPNMVLPLIQAALVEGTFEVSYTTILDSDINHRHCRIMQNGSTEAPLAHHIVSESQNRIIAVVERDADVDEAARSLVTARFSIRGKSAYAPDLVLVNEWIRKDFLAALSRQSIALGNSYVSETRPAKASPPSKLVQEVMKGGSGSVHSTSQYGAIVEIEERRSDLLGRKTEEPCLVVHSVTSMDDAIDVASGFGRLSAAYVFTAPAAAKYICQFLNASICLVNHIPLKLLYGPIAPSDHSFSPDALTPYSERHFTLAKGQFIEPTKDGQRLAQLFFEATPKGCQMLHEEASATLKDMNRVKKGGDIGFFNQGIVTGGIIVLSTAISCTGLLCYYLVKVARSTL</sequence>
<gene>
    <name evidence="3" type="ORF">BN1708_002246</name>
</gene>
<dbReference type="EMBL" id="CVQH01002224">
    <property type="protein sequence ID" value="CRK09703.1"/>
    <property type="molecule type" value="Genomic_DNA"/>
</dbReference>
<keyword evidence="4" id="KW-1185">Reference proteome</keyword>
<protein>
    <recommendedName>
        <fullName evidence="2">Aldehyde dehydrogenase domain-containing protein</fullName>
    </recommendedName>
</protein>
<dbReference type="InterPro" id="IPR016162">
    <property type="entry name" value="Ald_DH_N"/>
</dbReference>
<dbReference type="AlphaFoldDB" id="A0A0G4KLF2"/>
<evidence type="ECO:0000256" key="1">
    <source>
        <dbReference type="SAM" id="Phobius"/>
    </source>
</evidence>
<evidence type="ECO:0000313" key="4">
    <source>
        <dbReference type="Proteomes" id="UP000044602"/>
    </source>
</evidence>
<keyword evidence="1" id="KW-1133">Transmembrane helix</keyword>
<keyword evidence="1" id="KW-0812">Transmembrane</keyword>
<dbReference type="GO" id="GO:0016620">
    <property type="term" value="F:oxidoreductase activity, acting on the aldehyde or oxo group of donors, NAD or NADP as acceptor"/>
    <property type="evidence" value="ECO:0007669"/>
    <property type="project" value="InterPro"/>
</dbReference>
<evidence type="ECO:0000313" key="3">
    <source>
        <dbReference type="EMBL" id="CRK09703.1"/>
    </source>
</evidence>
<dbReference type="PANTHER" id="PTHR43111:SF1">
    <property type="entry name" value="ALDEHYDE DEHYDROGENASE B-RELATED"/>
    <property type="match status" value="1"/>
</dbReference>
<dbReference type="SUPFAM" id="SSF53720">
    <property type="entry name" value="ALDH-like"/>
    <property type="match status" value="1"/>
</dbReference>
<proteinExistence type="predicted"/>
<dbReference type="Gene3D" id="3.40.309.10">
    <property type="entry name" value="Aldehyde Dehydrogenase, Chain A, domain 2"/>
    <property type="match status" value="1"/>
</dbReference>
<dbReference type="PANTHER" id="PTHR43111">
    <property type="entry name" value="ALDEHYDE DEHYDROGENASE B-RELATED"/>
    <property type="match status" value="1"/>
</dbReference>
<dbReference type="Proteomes" id="UP000044602">
    <property type="component" value="Unassembled WGS sequence"/>
</dbReference>
<dbReference type="InterPro" id="IPR016163">
    <property type="entry name" value="Ald_DH_C"/>
</dbReference>
<evidence type="ECO:0000259" key="2">
    <source>
        <dbReference type="Pfam" id="PF00171"/>
    </source>
</evidence>
<reference evidence="3 4" key="1">
    <citation type="submission" date="2015-05" db="EMBL/GenBank/DDBJ databases">
        <authorList>
            <person name="Wang D.B."/>
            <person name="Wang M."/>
        </authorList>
    </citation>
    <scope>NUCLEOTIDE SEQUENCE [LARGE SCALE GENOMIC DNA]</scope>
    <source>
        <strain evidence="3">VL1</strain>
    </source>
</reference>
<name>A0A0G4KLF2_VERLO</name>
<keyword evidence="1" id="KW-0472">Membrane</keyword>
<accession>A0A0G4KLF2</accession>
<feature type="domain" description="Aldehyde dehydrogenase" evidence="2">
    <location>
        <begin position="16"/>
        <end position="251"/>
    </location>
</feature>
<feature type="transmembrane region" description="Helical" evidence="1">
    <location>
        <begin position="453"/>
        <end position="476"/>
    </location>
</feature>
<dbReference type="STRING" id="100787.A0A0G4KLF2"/>
<dbReference type="Pfam" id="PF00171">
    <property type="entry name" value="Aldedh"/>
    <property type="match status" value="1"/>
</dbReference>
<dbReference type="InterPro" id="IPR015590">
    <property type="entry name" value="Aldehyde_DH_dom"/>
</dbReference>